<reference evidence="1" key="1">
    <citation type="submission" date="2022-04" db="EMBL/GenBank/DDBJ databases">
        <title>Genome of the entomopathogenic fungus Entomophthora muscae.</title>
        <authorList>
            <person name="Elya C."/>
            <person name="Lovett B.R."/>
            <person name="Lee E."/>
            <person name="Macias A.M."/>
            <person name="Hajek A.E."/>
            <person name="De Bivort B.L."/>
            <person name="Kasson M.T."/>
            <person name="De Fine Licht H.H."/>
            <person name="Stajich J.E."/>
        </authorList>
    </citation>
    <scope>NUCLEOTIDE SEQUENCE</scope>
    <source>
        <strain evidence="1">Berkeley</strain>
    </source>
</reference>
<dbReference type="Proteomes" id="UP001165960">
    <property type="component" value="Unassembled WGS sequence"/>
</dbReference>
<gene>
    <name evidence="1" type="ORF">DSO57_1026852</name>
</gene>
<accession>A0ACC2SEH8</accession>
<proteinExistence type="predicted"/>
<keyword evidence="2" id="KW-1185">Reference proteome</keyword>
<sequence>MMLNSGPWSLFGQSISYIIKLAPILWWALPSGPAVFQPKPTNASTYAWLPDTQENPNTALLVLRARINCGMGFSPSILVFGTLNGLSRKLQNTVSRKPPLTNNLSLTHWQAKVYNLEQEQIKEATRHLKARYAVSDPVYVLNPTLAKLEPNHLRPFKVAAVYDNHTYQL</sequence>
<evidence type="ECO:0000313" key="2">
    <source>
        <dbReference type="Proteomes" id="UP001165960"/>
    </source>
</evidence>
<organism evidence="1 2">
    <name type="scientific">Entomophthora muscae</name>
    <dbReference type="NCBI Taxonomy" id="34485"/>
    <lineage>
        <taxon>Eukaryota</taxon>
        <taxon>Fungi</taxon>
        <taxon>Fungi incertae sedis</taxon>
        <taxon>Zoopagomycota</taxon>
        <taxon>Entomophthoromycotina</taxon>
        <taxon>Entomophthoromycetes</taxon>
        <taxon>Entomophthorales</taxon>
        <taxon>Entomophthoraceae</taxon>
        <taxon>Entomophthora</taxon>
    </lineage>
</organism>
<protein>
    <submittedName>
        <fullName evidence="1">Uncharacterized protein</fullName>
    </submittedName>
</protein>
<dbReference type="EMBL" id="QTSX02005130">
    <property type="protein sequence ID" value="KAJ9060804.1"/>
    <property type="molecule type" value="Genomic_DNA"/>
</dbReference>
<evidence type="ECO:0000313" key="1">
    <source>
        <dbReference type="EMBL" id="KAJ9060804.1"/>
    </source>
</evidence>
<comment type="caution">
    <text evidence="1">The sequence shown here is derived from an EMBL/GenBank/DDBJ whole genome shotgun (WGS) entry which is preliminary data.</text>
</comment>
<name>A0ACC2SEH8_9FUNG</name>